<accession>X1BSC3</accession>
<sequence>MASVSKEDCKKLYSVLDKETGVLIRRMVSTPFMSERDIKGTSDFWK</sequence>
<dbReference type="AlphaFoldDB" id="X1BSC3"/>
<comment type="caution">
    <text evidence="1">The sequence shown here is derived from an EMBL/GenBank/DDBJ whole genome shotgun (WGS) entry which is preliminary data.</text>
</comment>
<dbReference type="EMBL" id="BART01015786">
    <property type="protein sequence ID" value="GAG75051.1"/>
    <property type="molecule type" value="Genomic_DNA"/>
</dbReference>
<protein>
    <submittedName>
        <fullName evidence="1">Uncharacterized protein</fullName>
    </submittedName>
</protein>
<reference evidence="1" key="1">
    <citation type="journal article" date="2014" name="Front. Microbiol.">
        <title>High frequency of phylogenetically diverse reductive dehalogenase-homologous genes in deep subseafloor sedimentary metagenomes.</title>
        <authorList>
            <person name="Kawai M."/>
            <person name="Futagami T."/>
            <person name="Toyoda A."/>
            <person name="Takaki Y."/>
            <person name="Nishi S."/>
            <person name="Hori S."/>
            <person name="Arai W."/>
            <person name="Tsubouchi T."/>
            <person name="Morono Y."/>
            <person name="Uchiyama I."/>
            <person name="Ito T."/>
            <person name="Fujiyama A."/>
            <person name="Inagaki F."/>
            <person name="Takami H."/>
        </authorList>
    </citation>
    <scope>NUCLEOTIDE SEQUENCE</scope>
    <source>
        <strain evidence="1">Expedition CK06-06</strain>
    </source>
</reference>
<feature type="non-terminal residue" evidence="1">
    <location>
        <position position="46"/>
    </location>
</feature>
<organism evidence="1">
    <name type="scientific">marine sediment metagenome</name>
    <dbReference type="NCBI Taxonomy" id="412755"/>
    <lineage>
        <taxon>unclassified sequences</taxon>
        <taxon>metagenomes</taxon>
        <taxon>ecological metagenomes</taxon>
    </lineage>
</organism>
<evidence type="ECO:0000313" key="1">
    <source>
        <dbReference type="EMBL" id="GAG75051.1"/>
    </source>
</evidence>
<gene>
    <name evidence="1" type="ORF">S01H4_30557</name>
</gene>
<proteinExistence type="predicted"/>
<name>X1BSC3_9ZZZZ</name>